<dbReference type="EMBL" id="JBEWTB010000002">
    <property type="protein sequence ID" value="MET4756293.1"/>
    <property type="molecule type" value="Genomic_DNA"/>
</dbReference>
<dbReference type="SUPFAM" id="SSF53649">
    <property type="entry name" value="Alkaline phosphatase-like"/>
    <property type="match status" value="1"/>
</dbReference>
<protein>
    <recommendedName>
        <fullName evidence="2">Apple domain-containing protein</fullName>
    </recommendedName>
</protein>
<dbReference type="Pfam" id="PF00024">
    <property type="entry name" value="PAN_1"/>
    <property type="match status" value="2"/>
</dbReference>
<dbReference type="InterPro" id="IPR017850">
    <property type="entry name" value="Alkaline_phosphatase_core_sf"/>
</dbReference>
<name>A0ABV2SEV0_9GAMM</name>
<sequence length="476" mass="51714">MNQSGLTALLAVLFLSSSLAFAVPLDRFTVTANAAISGHNIEQLSNVSPDQCAASCLDSSRSQWCVSFDYYKGSNKCDLSNKNAQGVGGLKTNYPGNPYDHYSLISNPIDSFIQTPNAAIYGHNNEHLTQVTPEQCAEACTGANRSYWCQSFDYYKEAKACDLSDKRATDVGDLKTDYPNNPYNHYSRISGEAPANPIPGNKHVLLIGLDGLRGDSIQCNSCAETPNMDALIEGGAFHDNVLAGGQQVTVSGPGWASVFTGYWDDDHGITSNSTSLKLGKPHVFDLIRQSYPTATSAVVADWVNLTTNLLPENVDYVYGNNNKDSQQATDKVIEWLSWEHAPSAIFYYLHNIDIHTSSYDPDSAYYQAAIEKEDQQIGQVLNALSSRPNYASEEWLIVVTSDHGGLGSGHGGQSAEERNTFVILNNNYSNPAVPAYCLGNLNNQGMTQVDSAAPHIIDFLGLDYQTAGSRHPACGY</sequence>
<dbReference type="Proteomes" id="UP001549366">
    <property type="component" value="Unassembled WGS sequence"/>
</dbReference>
<feature type="domain" description="Apple" evidence="2">
    <location>
        <begin position="23"/>
        <end position="103"/>
    </location>
</feature>
<reference evidence="3 4" key="1">
    <citation type="submission" date="2024-06" db="EMBL/GenBank/DDBJ databases">
        <title>Genomic Encyclopedia of Type Strains, Phase V (KMG-V): Genome sequencing to study the core and pangenomes of soil and plant-associated prokaryotes.</title>
        <authorList>
            <person name="Whitman W."/>
        </authorList>
    </citation>
    <scope>NUCLEOTIDE SEQUENCE [LARGE SCALE GENOMIC DNA]</scope>
    <source>
        <strain evidence="3 4">NE40</strain>
    </source>
</reference>
<gene>
    <name evidence="3" type="ORF">V5J35_001485</name>
</gene>
<dbReference type="Pfam" id="PF01663">
    <property type="entry name" value="Phosphodiest"/>
    <property type="match status" value="1"/>
</dbReference>
<evidence type="ECO:0000313" key="4">
    <source>
        <dbReference type="Proteomes" id="UP001549366"/>
    </source>
</evidence>
<dbReference type="RefSeq" id="WP_354010640.1">
    <property type="nucleotide sequence ID" value="NZ_JBEWTA010000001.1"/>
</dbReference>
<feature type="chain" id="PRO_5045139263" description="Apple domain-containing protein" evidence="1">
    <location>
        <begin position="23"/>
        <end position="476"/>
    </location>
</feature>
<dbReference type="PANTHER" id="PTHR10151:SF120">
    <property type="entry name" value="BIS(5'-ADENOSYL)-TRIPHOSPHATASE"/>
    <property type="match status" value="1"/>
</dbReference>
<organism evidence="3 4">
    <name type="scientific">Endozoicomonas lisbonensis</name>
    <dbReference type="NCBI Taxonomy" id="3120522"/>
    <lineage>
        <taxon>Bacteria</taxon>
        <taxon>Pseudomonadati</taxon>
        <taxon>Pseudomonadota</taxon>
        <taxon>Gammaproteobacteria</taxon>
        <taxon>Oceanospirillales</taxon>
        <taxon>Endozoicomonadaceae</taxon>
        <taxon>Endozoicomonas</taxon>
    </lineage>
</organism>
<feature type="signal peptide" evidence="1">
    <location>
        <begin position="1"/>
        <end position="22"/>
    </location>
</feature>
<proteinExistence type="predicted"/>
<comment type="caution">
    <text evidence="3">The sequence shown here is derived from an EMBL/GenBank/DDBJ whole genome shotgun (WGS) entry which is preliminary data.</text>
</comment>
<dbReference type="PANTHER" id="PTHR10151">
    <property type="entry name" value="ECTONUCLEOTIDE PYROPHOSPHATASE/PHOSPHODIESTERASE"/>
    <property type="match status" value="1"/>
</dbReference>
<dbReference type="InterPro" id="IPR003609">
    <property type="entry name" value="Pan_app"/>
</dbReference>
<evidence type="ECO:0000256" key="1">
    <source>
        <dbReference type="SAM" id="SignalP"/>
    </source>
</evidence>
<keyword evidence="1" id="KW-0732">Signal</keyword>
<keyword evidence="4" id="KW-1185">Reference proteome</keyword>
<dbReference type="Gene3D" id="3.50.4.10">
    <property type="entry name" value="Hepatocyte Growth Factor"/>
    <property type="match status" value="2"/>
</dbReference>
<accession>A0ABV2SEV0</accession>
<dbReference type="Gene3D" id="3.40.720.10">
    <property type="entry name" value="Alkaline Phosphatase, subunit A"/>
    <property type="match status" value="1"/>
</dbReference>
<feature type="domain" description="Apple" evidence="2">
    <location>
        <begin position="107"/>
        <end position="190"/>
    </location>
</feature>
<dbReference type="InterPro" id="IPR002591">
    <property type="entry name" value="Phosphodiest/P_Trfase"/>
</dbReference>
<dbReference type="SMART" id="SM00473">
    <property type="entry name" value="PAN_AP"/>
    <property type="match status" value="2"/>
</dbReference>
<dbReference type="SUPFAM" id="SSF57414">
    <property type="entry name" value="Hairpin loop containing domain-like"/>
    <property type="match status" value="2"/>
</dbReference>
<dbReference type="PROSITE" id="PS50948">
    <property type="entry name" value="PAN"/>
    <property type="match status" value="2"/>
</dbReference>
<evidence type="ECO:0000259" key="2">
    <source>
        <dbReference type="PROSITE" id="PS50948"/>
    </source>
</evidence>
<evidence type="ECO:0000313" key="3">
    <source>
        <dbReference type="EMBL" id="MET4756293.1"/>
    </source>
</evidence>